<evidence type="ECO:0000313" key="2">
    <source>
        <dbReference type="EMBL" id="KRN32192.1"/>
    </source>
</evidence>
<keyword evidence="3" id="KW-1185">Reference proteome</keyword>
<comment type="caution">
    <text evidence="2">The sequence shown here is derived from an EMBL/GenBank/DDBJ whole genome shotgun (WGS) entry which is preliminary data.</text>
</comment>
<keyword evidence="1" id="KW-0812">Transmembrane</keyword>
<keyword evidence="1" id="KW-1133">Transmembrane helix</keyword>
<evidence type="ECO:0000313" key="3">
    <source>
        <dbReference type="Proteomes" id="UP000051296"/>
    </source>
</evidence>
<dbReference type="RefSeq" id="WP_022791659.1">
    <property type="nucleotide sequence ID" value="NZ_ATUU01000002.1"/>
</dbReference>
<accession>A0A0R2FVC1</accession>
<keyword evidence="1" id="KW-0472">Membrane</keyword>
<protein>
    <submittedName>
        <fullName evidence="2">Uncharacterized protein</fullName>
    </submittedName>
</protein>
<dbReference type="PATRIC" id="fig|1123500.6.peg.544"/>
<organism evidence="2 3">
    <name type="scientific">Weissella halotolerans DSM 20190</name>
    <dbReference type="NCBI Taxonomy" id="1123500"/>
    <lineage>
        <taxon>Bacteria</taxon>
        <taxon>Bacillati</taxon>
        <taxon>Bacillota</taxon>
        <taxon>Bacilli</taxon>
        <taxon>Lactobacillales</taxon>
        <taxon>Lactobacillaceae</taxon>
        <taxon>Weissella</taxon>
    </lineage>
</organism>
<evidence type="ECO:0000256" key="1">
    <source>
        <dbReference type="SAM" id="Phobius"/>
    </source>
</evidence>
<reference evidence="2 3" key="1">
    <citation type="journal article" date="2015" name="Genome Announc.">
        <title>Expanding the biotechnology potential of lactobacilli through comparative genomics of 213 strains and associated genera.</title>
        <authorList>
            <person name="Sun Z."/>
            <person name="Harris H.M."/>
            <person name="McCann A."/>
            <person name="Guo C."/>
            <person name="Argimon S."/>
            <person name="Zhang W."/>
            <person name="Yang X."/>
            <person name="Jeffery I.B."/>
            <person name="Cooney J.C."/>
            <person name="Kagawa T.F."/>
            <person name="Liu W."/>
            <person name="Song Y."/>
            <person name="Salvetti E."/>
            <person name="Wrobel A."/>
            <person name="Rasinkangas P."/>
            <person name="Parkhill J."/>
            <person name="Rea M.C."/>
            <person name="O'Sullivan O."/>
            <person name="Ritari J."/>
            <person name="Douillard F.P."/>
            <person name="Paul Ross R."/>
            <person name="Yang R."/>
            <person name="Briner A.E."/>
            <person name="Felis G.E."/>
            <person name="de Vos W.M."/>
            <person name="Barrangou R."/>
            <person name="Klaenhammer T.R."/>
            <person name="Caufield P.W."/>
            <person name="Cui Y."/>
            <person name="Zhang H."/>
            <person name="O'Toole P.W."/>
        </authorList>
    </citation>
    <scope>NUCLEOTIDE SEQUENCE [LARGE SCALE GENOMIC DNA]</scope>
    <source>
        <strain evidence="2 3">DSM 20190</strain>
    </source>
</reference>
<sequence>MIGGFSRSIFHAQPGQLLTSLVIDALFLFLIGPTSGWATAVYIIFLPGFDLVSAVASFWNYVKDYRAGKLN</sequence>
<dbReference type="OrthoDB" id="2146371at2"/>
<dbReference type="AlphaFoldDB" id="A0A0R2FVC1"/>
<name>A0A0R2FVC1_9LACO</name>
<dbReference type="STRING" id="1123500.GCA_000420365_00900"/>
<feature type="transmembrane region" description="Helical" evidence="1">
    <location>
        <begin position="37"/>
        <end position="62"/>
    </location>
</feature>
<dbReference type="EMBL" id="JQAX01000002">
    <property type="protein sequence ID" value="KRN32192.1"/>
    <property type="molecule type" value="Genomic_DNA"/>
</dbReference>
<dbReference type="Proteomes" id="UP000051296">
    <property type="component" value="Unassembled WGS sequence"/>
</dbReference>
<proteinExistence type="predicted"/>
<dbReference type="InParanoid" id="A0A0R2FVC1"/>
<gene>
    <name evidence="2" type="ORF">IV68_GL000541</name>
</gene>